<dbReference type="PANTHER" id="PTHR39156:SF2">
    <property type="entry name" value="DNA PRIMASE (BACTERIAL TYPE) AND SMALL PRIMASE-LIKE PROTEINS"/>
    <property type="match status" value="1"/>
</dbReference>
<evidence type="ECO:0000313" key="3">
    <source>
        <dbReference type="Proteomes" id="UP000319837"/>
    </source>
</evidence>
<dbReference type="GO" id="GO:0006364">
    <property type="term" value="P:rRNA processing"/>
    <property type="evidence" value="ECO:0007669"/>
    <property type="project" value="TreeGrafter"/>
</dbReference>
<sequence>MIIMDKIIIVEGTSDKRKVKDIVREPVEIICTNGTIGIAKIDDLIEDLFEKDVYILVDADTSGEKIRKLFRKELPEAEHIFINKMYREVAAAPSQHIASVLLQANIDVYPEFLDMRMK</sequence>
<comment type="caution">
    <text evidence="2">The sequence shown here is derived from an EMBL/GenBank/DDBJ whole genome shotgun (WGS) entry which is preliminary data.</text>
</comment>
<dbReference type="SMART" id="SM00493">
    <property type="entry name" value="TOPRIM"/>
    <property type="match status" value="1"/>
</dbReference>
<feature type="domain" description="Toprim" evidence="1">
    <location>
        <begin position="5"/>
        <end position="92"/>
    </location>
</feature>
<dbReference type="AlphaFoldDB" id="A0A553SJJ0"/>
<dbReference type="EMBL" id="RIBP01000004">
    <property type="protein sequence ID" value="TRZ37119.1"/>
    <property type="molecule type" value="Genomic_DNA"/>
</dbReference>
<protein>
    <recommendedName>
        <fullName evidence="1">Toprim domain-containing protein</fullName>
    </recommendedName>
</protein>
<proteinExistence type="predicted"/>
<accession>A0A553SJJ0</accession>
<evidence type="ECO:0000313" key="2">
    <source>
        <dbReference type="EMBL" id="TRZ37119.1"/>
    </source>
</evidence>
<dbReference type="Proteomes" id="UP000319837">
    <property type="component" value="Unassembled WGS sequence"/>
</dbReference>
<gene>
    <name evidence="2" type="ORF">CEQ21_16665</name>
</gene>
<dbReference type="Pfam" id="PF01751">
    <property type="entry name" value="Toprim"/>
    <property type="match status" value="1"/>
</dbReference>
<dbReference type="GO" id="GO:0043822">
    <property type="term" value="F:ribonuclease M5 activity"/>
    <property type="evidence" value="ECO:0007669"/>
    <property type="project" value="TreeGrafter"/>
</dbReference>
<name>A0A553SJJ0_NIACI</name>
<organism evidence="2 3">
    <name type="scientific">Niallia circulans</name>
    <name type="common">Bacillus circulans</name>
    <dbReference type="NCBI Taxonomy" id="1397"/>
    <lineage>
        <taxon>Bacteria</taxon>
        <taxon>Bacillati</taxon>
        <taxon>Bacillota</taxon>
        <taxon>Bacilli</taxon>
        <taxon>Bacillales</taxon>
        <taxon>Bacillaceae</taxon>
        <taxon>Niallia</taxon>
    </lineage>
</organism>
<dbReference type="PANTHER" id="PTHR39156">
    <property type="entry name" value="RIBONUCLEASE M5"/>
    <property type="match status" value="1"/>
</dbReference>
<dbReference type="InterPro" id="IPR006171">
    <property type="entry name" value="TOPRIM_dom"/>
</dbReference>
<reference evidence="3" key="1">
    <citation type="submission" date="2018-10" db="EMBL/GenBank/DDBJ databases">
        <title>FDA dAtabase for Regulatory Grade micrObial Sequences (FDA-ARGOS): Supporting development and validation of Infectious Disease Dx tests.</title>
        <authorList>
            <person name="Minogue T."/>
            <person name="Wolcott M."/>
            <person name="Wasieloski L."/>
            <person name="Aguilar W."/>
            <person name="Moore D."/>
            <person name="Tallon L."/>
            <person name="Sadzewicz L."/>
            <person name="Sengamalay N."/>
            <person name="Ott S."/>
            <person name="Godinez A."/>
            <person name="Nagaraj S."/>
            <person name="Vavikolanu K."/>
            <person name="Vyas G."/>
            <person name="Nadendla S."/>
            <person name="George J."/>
            <person name="Sichtig H."/>
        </authorList>
    </citation>
    <scope>NUCLEOTIDE SEQUENCE [LARGE SCALE GENOMIC DNA]</scope>
    <source>
        <strain evidence="3">FDAARGOS_343</strain>
    </source>
</reference>
<evidence type="ECO:0000259" key="1">
    <source>
        <dbReference type="PROSITE" id="PS50880"/>
    </source>
</evidence>
<dbReference type="SUPFAM" id="SSF110455">
    <property type="entry name" value="Toprim domain"/>
    <property type="match status" value="1"/>
</dbReference>
<dbReference type="Gene3D" id="3.40.1360.10">
    <property type="match status" value="1"/>
</dbReference>
<dbReference type="PROSITE" id="PS50880">
    <property type="entry name" value="TOPRIM"/>
    <property type="match status" value="1"/>
</dbReference>